<feature type="coiled-coil region" evidence="1">
    <location>
        <begin position="40"/>
        <end position="67"/>
    </location>
</feature>
<reference evidence="2" key="1">
    <citation type="journal article" date="2022" name="bioRxiv">
        <title>Sequencing and chromosome-scale assembly of the giantPleurodeles waltlgenome.</title>
        <authorList>
            <person name="Brown T."/>
            <person name="Elewa A."/>
            <person name="Iarovenko S."/>
            <person name="Subramanian E."/>
            <person name="Araus A.J."/>
            <person name="Petzold A."/>
            <person name="Susuki M."/>
            <person name="Suzuki K.-i.T."/>
            <person name="Hayashi T."/>
            <person name="Toyoda A."/>
            <person name="Oliveira C."/>
            <person name="Osipova E."/>
            <person name="Leigh N.D."/>
            <person name="Simon A."/>
            <person name="Yun M.H."/>
        </authorList>
    </citation>
    <scope>NUCLEOTIDE SEQUENCE</scope>
    <source>
        <strain evidence="2">20211129_DDA</strain>
        <tissue evidence="2">Liver</tissue>
    </source>
</reference>
<evidence type="ECO:0000313" key="2">
    <source>
        <dbReference type="EMBL" id="KAJ1188117.1"/>
    </source>
</evidence>
<sequence length="105" mass="11962">MQGASSKLEGKINELASHTEAIEKTEQYVSMESKVSAKEIQDLEWKGKDLQEKLERLENNARRNNIRIFNVPEGAEGNDLKFFMVKLLREALPQAIDTVDLDSEI</sequence>
<organism evidence="2 3">
    <name type="scientific">Pleurodeles waltl</name>
    <name type="common">Iberian ribbed newt</name>
    <dbReference type="NCBI Taxonomy" id="8319"/>
    <lineage>
        <taxon>Eukaryota</taxon>
        <taxon>Metazoa</taxon>
        <taxon>Chordata</taxon>
        <taxon>Craniata</taxon>
        <taxon>Vertebrata</taxon>
        <taxon>Euteleostomi</taxon>
        <taxon>Amphibia</taxon>
        <taxon>Batrachia</taxon>
        <taxon>Caudata</taxon>
        <taxon>Salamandroidea</taxon>
        <taxon>Salamandridae</taxon>
        <taxon>Pleurodelinae</taxon>
        <taxon>Pleurodeles</taxon>
    </lineage>
</organism>
<dbReference type="AlphaFoldDB" id="A0AAV7UKI0"/>
<proteinExistence type="predicted"/>
<keyword evidence="3" id="KW-1185">Reference proteome</keyword>
<protein>
    <submittedName>
        <fullName evidence="2">Uncharacterized protein</fullName>
    </submittedName>
</protein>
<gene>
    <name evidence="2" type="ORF">NDU88_004882</name>
</gene>
<evidence type="ECO:0000313" key="3">
    <source>
        <dbReference type="Proteomes" id="UP001066276"/>
    </source>
</evidence>
<keyword evidence="1" id="KW-0175">Coiled coil</keyword>
<dbReference type="Proteomes" id="UP001066276">
    <property type="component" value="Chromosome 3_1"/>
</dbReference>
<dbReference type="Gene3D" id="3.30.70.1820">
    <property type="entry name" value="L1 transposable element, RRM domain"/>
    <property type="match status" value="1"/>
</dbReference>
<evidence type="ECO:0000256" key="1">
    <source>
        <dbReference type="SAM" id="Coils"/>
    </source>
</evidence>
<accession>A0AAV7UKI0</accession>
<dbReference type="EMBL" id="JANPWB010000005">
    <property type="protein sequence ID" value="KAJ1188117.1"/>
    <property type="molecule type" value="Genomic_DNA"/>
</dbReference>
<comment type="caution">
    <text evidence="2">The sequence shown here is derived from an EMBL/GenBank/DDBJ whole genome shotgun (WGS) entry which is preliminary data.</text>
</comment>
<name>A0AAV7UKI0_PLEWA</name>